<dbReference type="Gene3D" id="3.40.80.10">
    <property type="entry name" value="Peptidoglycan recognition protein-like"/>
    <property type="match status" value="1"/>
</dbReference>
<comment type="caution">
    <text evidence="1">The sequence shown here is derived from an EMBL/GenBank/DDBJ whole genome shotgun (WGS) entry which is preliminary data.</text>
</comment>
<dbReference type="InterPro" id="IPR036365">
    <property type="entry name" value="PGBD-like_sf"/>
</dbReference>
<dbReference type="SUPFAM" id="SSF55846">
    <property type="entry name" value="N-acetylmuramoyl-L-alanine amidase-like"/>
    <property type="match status" value="1"/>
</dbReference>
<dbReference type="NCBIfam" id="NF038080">
    <property type="entry name" value="PG_bind_siph"/>
    <property type="match status" value="1"/>
</dbReference>
<dbReference type="InterPro" id="IPR036505">
    <property type="entry name" value="Amidase/PGRP_sf"/>
</dbReference>
<proteinExistence type="predicted"/>
<name>A0ABP9DGF2_9ACTN</name>
<dbReference type="Proteomes" id="UP001501752">
    <property type="component" value="Unassembled WGS sequence"/>
</dbReference>
<organism evidence="1 2">
    <name type="scientific">Kitasatospora terrestris</name>
    <dbReference type="NCBI Taxonomy" id="258051"/>
    <lineage>
        <taxon>Bacteria</taxon>
        <taxon>Bacillati</taxon>
        <taxon>Actinomycetota</taxon>
        <taxon>Actinomycetes</taxon>
        <taxon>Kitasatosporales</taxon>
        <taxon>Streptomycetaceae</taxon>
        <taxon>Kitasatospora</taxon>
    </lineage>
</organism>
<gene>
    <name evidence="1" type="ORF">GCM10023235_17530</name>
</gene>
<protein>
    <recommendedName>
        <fullName evidence="3">N-acetylmuramoyl-L-alanine amidase</fullName>
    </recommendedName>
</protein>
<dbReference type="SUPFAM" id="SSF47090">
    <property type="entry name" value="PGBD-like"/>
    <property type="match status" value="1"/>
</dbReference>
<dbReference type="EMBL" id="BAABIS010000001">
    <property type="protein sequence ID" value="GAA4842123.1"/>
    <property type="molecule type" value="Genomic_DNA"/>
</dbReference>
<evidence type="ECO:0008006" key="3">
    <source>
        <dbReference type="Google" id="ProtNLM"/>
    </source>
</evidence>
<dbReference type="RefSeq" id="WP_345696201.1">
    <property type="nucleotide sequence ID" value="NZ_BAABIS010000001.1"/>
</dbReference>
<keyword evidence="2" id="KW-1185">Reference proteome</keyword>
<reference evidence="2" key="1">
    <citation type="journal article" date="2019" name="Int. J. Syst. Evol. Microbiol.">
        <title>The Global Catalogue of Microorganisms (GCM) 10K type strain sequencing project: providing services to taxonomists for standard genome sequencing and annotation.</title>
        <authorList>
            <consortium name="The Broad Institute Genomics Platform"/>
            <consortium name="The Broad Institute Genome Sequencing Center for Infectious Disease"/>
            <person name="Wu L."/>
            <person name="Ma J."/>
        </authorList>
    </citation>
    <scope>NUCLEOTIDE SEQUENCE [LARGE SCALE GENOMIC DNA]</scope>
    <source>
        <strain evidence="2">JCM 13006</strain>
    </source>
</reference>
<dbReference type="CDD" id="cd06583">
    <property type="entry name" value="PGRP"/>
    <property type="match status" value="1"/>
</dbReference>
<dbReference type="InterPro" id="IPR002502">
    <property type="entry name" value="Amidase_domain"/>
</dbReference>
<evidence type="ECO:0000313" key="2">
    <source>
        <dbReference type="Proteomes" id="UP001501752"/>
    </source>
</evidence>
<evidence type="ECO:0000313" key="1">
    <source>
        <dbReference type="EMBL" id="GAA4842123.1"/>
    </source>
</evidence>
<sequence length="257" mass="27819">MKLIERSAFGWPESAAPPQATTLGVKVHYEGTAVSPSLIDNHDACIAEWQNIRASHLANPTEHWSDVAYNYAACPHGFLLEGRGLGRRTGANGNQELNRNHYAVVGLVGDSGLTQPTDAMLDAIRDGIDLLQQNGAGTDIKGHRDGFATDCPGEPLEAWVQLGAPRPHGPHPLPTGFEPFPGADFFRIGRHSDVITRMGVRLVEEGCSRYKVGPGPDWGPADQESYAAWQERQGFQGPDADGIPGRKTWDLLRVPTG</sequence>
<accession>A0ABP9DGF2</accession>
<dbReference type="InterPro" id="IPR047763">
    <property type="entry name" value="PG_bind_dom_phiBT1-type"/>
</dbReference>